<reference evidence="2 3" key="1">
    <citation type="journal article" date="2011" name="J. Gen. Appl. Microbiol.">
        <title>Draft genome sequencing of the enigmatic yeast Saitoella complicata.</title>
        <authorList>
            <person name="Nishida H."/>
            <person name="Hamamoto M."/>
            <person name="Sugiyama J."/>
        </authorList>
    </citation>
    <scope>NUCLEOTIDE SEQUENCE [LARGE SCALE GENOMIC DNA]</scope>
    <source>
        <strain evidence="2 3">NRRL Y-17804</strain>
    </source>
</reference>
<comment type="caution">
    <text evidence="2">The sequence shown here is derived from an EMBL/GenBank/DDBJ whole genome shotgun (WGS) entry which is preliminary data.</text>
</comment>
<evidence type="ECO:0000313" key="2">
    <source>
        <dbReference type="EMBL" id="GAO45766.1"/>
    </source>
</evidence>
<proteinExistence type="predicted"/>
<evidence type="ECO:0000313" key="3">
    <source>
        <dbReference type="Proteomes" id="UP000033140"/>
    </source>
</evidence>
<protein>
    <recommendedName>
        <fullName evidence="4">Velvet domain-containing protein</fullName>
    </recommendedName>
</protein>
<organism evidence="2 3">
    <name type="scientific">Saitoella complicata (strain BCRC 22490 / CBS 7301 / JCM 7358 / NBRC 10748 / NRRL Y-17804)</name>
    <dbReference type="NCBI Taxonomy" id="698492"/>
    <lineage>
        <taxon>Eukaryota</taxon>
        <taxon>Fungi</taxon>
        <taxon>Dikarya</taxon>
        <taxon>Ascomycota</taxon>
        <taxon>Taphrinomycotina</taxon>
        <taxon>Taphrinomycotina incertae sedis</taxon>
        <taxon>Saitoella</taxon>
    </lineage>
</organism>
<dbReference type="Proteomes" id="UP000033140">
    <property type="component" value="Unassembled WGS sequence"/>
</dbReference>
<name>A0A0E9N7R6_SAICN</name>
<gene>
    <name evidence="2" type="ORF">G7K_0018-t1</name>
</gene>
<sequence>MSSSSSSSTTPTPPHTPDRPTNQPEASRVYPEQYRLCSRVDRAQTVSAYPRINFQLRPHDFDDSPVVIVVCDQGRTISKTRRRVLLAVRFRCATSLASLSPHQQPFRRPSPFLTTLQADDEHDYDYDYGCEVSRQSISNQHNHLFRDTISKTGSPIPSRIYPPFPPYLSLLDSGSSSILADDDAYLHASAGGMRGRGPFLVFA</sequence>
<keyword evidence="3" id="KW-1185">Reference proteome</keyword>
<feature type="region of interest" description="Disordered" evidence="1">
    <location>
        <begin position="1"/>
        <end position="28"/>
    </location>
</feature>
<reference evidence="2 3" key="3">
    <citation type="journal article" date="2015" name="Genome Announc.">
        <title>Draft Genome Sequence of the Archiascomycetous Yeast Saitoella complicata.</title>
        <authorList>
            <person name="Yamauchi K."/>
            <person name="Kondo S."/>
            <person name="Hamamoto M."/>
            <person name="Takahashi Y."/>
            <person name="Ogura Y."/>
            <person name="Hayashi T."/>
            <person name="Nishida H."/>
        </authorList>
    </citation>
    <scope>NUCLEOTIDE SEQUENCE [LARGE SCALE GENOMIC DNA]</scope>
    <source>
        <strain evidence="2 3">NRRL Y-17804</strain>
    </source>
</reference>
<evidence type="ECO:0000256" key="1">
    <source>
        <dbReference type="SAM" id="MobiDB-lite"/>
    </source>
</evidence>
<evidence type="ECO:0008006" key="4">
    <source>
        <dbReference type="Google" id="ProtNLM"/>
    </source>
</evidence>
<accession>A0A0E9N7R6</accession>
<dbReference type="EMBL" id="BACD03000001">
    <property type="protein sequence ID" value="GAO45766.1"/>
    <property type="molecule type" value="Genomic_DNA"/>
</dbReference>
<feature type="compositionally biased region" description="Low complexity" evidence="1">
    <location>
        <begin position="1"/>
        <end position="10"/>
    </location>
</feature>
<reference evidence="2 3" key="2">
    <citation type="journal article" date="2014" name="J. Gen. Appl. Microbiol.">
        <title>The early diverging ascomycetous budding yeast Saitoella complicata has three histone deacetylases belonging to the Clr6, Hos2, and Rpd3 lineages.</title>
        <authorList>
            <person name="Nishida H."/>
            <person name="Matsumoto T."/>
            <person name="Kondo S."/>
            <person name="Hamamoto M."/>
            <person name="Yoshikawa H."/>
        </authorList>
    </citation>
    <scope>NUCLEOTIDE SEQUENCE [LARGE SCALE GENOMIC DNA]</scope>
    <source>
        <strain evidence="2 3">NRRL Y-17804</strain>
    </source>
</reference>
<dbReference type="AlphaFoldDB" id="A0A0E9N7R6"/>